<dbReference type="SUPFAM" id="SSF51294">
    <property type="entry name" value="Hedgehog/intein (Hint) domain"/>
    <property type="match status" value="1"/>
</dbReference>
<gene>
    <name evidence="2" type="ORF">SAMN04488005_0251</name>
</gene>
<accession>A0A1I6FQA2</accession>
<name>A0A1I6FQA2_9RHOB</name>
<dbReference type="InterPro" id="IPR028992">
    <property type="entry name" value="Hedgehog/Intein_dom"/>
</dbReference>
<proteinExistence type="predicted"/>
<dbReference type="STRING" id="390270.SAMN04488005_0251"/>
<feature type="domain" description="Hedgehog/Intein (Hint)" evidence="1">
    <location>
        <begin position="180"/>
        <end position="318"/>
    </location>
</feature>
<reference evidence="3" key="1">
    <citation type="submission" date="2016-10" db="EMBL/GenBank/DDBJ databases">
        <authorList>
            <person name="Varghese N."/>
            <person name="Submissions S."/>
        </authorList>
    </citation>
    <scope>NUCLEOTIDE SEQUENCE [LARGE SCALE GENOMIC DNA]</scope>
    <source>
        <strain evidence="3">DSM 26879</strain>
    </source>
</reference>
<evidence type="ECO:0000259" key="1">
    <source>
        <dbReference type="Pfam" id="PF13403"/>
    </source>
</evidence>
<sequence>MPFLFDWTTFSSPNGSTTINDGANSTTFTSSAFSSSGANDPRYYSNFGGTLFSQNVGSGEESGINMTFSTPVDNLSFAIVDLDQGPGWDDQVQILAYDIDGNLLTPTFTLDPTVHTQINATTVEASGNNSTSIDGPTAPDSVTVTFDSPVATIQIITSGSDSSGVRSAVIGISDFTGDVVCFAHDTLIETDRGQVPVQDLAPSDLVQTMDNGLQPIRWVGSRRVAAVGKFAPIHIAKDVLGNTIPLVLSPQHRVLLQGWQAELLFGEPEVLVAAKHLVNGGSITRREGGEVTYYHILFDQHEVVYANEAPCESFHPGQVGLDGMGGEQRAEIFALFPELEHDIAHFGPLARMTVKATEAKLFTQTAA</sequence>
<keyword evidence="3" id="KW-1185">Reference proteome</keyword>
<dbReference type="Proteomes" id="UP000199478">
    <property type="component" value="Unassembled WGS sequence"/>
</dbReference>
<dbReference type="AlphaFoldDB" id="A0A1I6FQA2"/>
<evidence type="ECO:0000313" key="3">
    <source>
        <dbReference type="Proteomes" id="UP000199478"/>
    </source>
</evidence>
<protein>
    <submittedName>
        <fullName evidence="2">Hint domain-containing protein</fullName>
    </submittedName>
</protein>
<evidence type="ECO:0000313" key="2">
    <source>
        <dbReference type="EMBL" id="SFR32123.1"/>
    </source>
</evidence>
<dbReference type="Pfam" id="PF13403">
    <property type="entry name" value="Hint_2"/>
    <property type="match status" value="1"/>
</dbReference>
<organism evidence="2 3">
    <name type="scientific">Yoonia tamlensis</name>
    <dbReference type="NCBI Taxonomy" id="390270"/>
    <lineage>
        <taxon>Bacteria</taxon>
        <taxon>Pseudomonadati</taxon>
        <taxon>Pseudomonadota</taxon>
        <taxon>Alphaproteobacteria</taxon>
        <taxon>Rhodobacterales</taxon>
        <taxon>Paracoccaceae</taxon>
        <taxon>Yoonia</taxon>
    </lineage>
</organism>
<dbReference type="InterPro" id="IPR036844">
    <property type="entry name" value="Hint_dom_sf"/>
</dbReference>
<dbReference type="OrthoDB" id="6305173at2"/>
<dbReference type="EMBL" id="FOYP01000001">
    <property type="protein sequence ID" value="SFR32123.1"/>
    <property type="molecule type" value="Genomic_DNA"/>
</dbReference>
<dbReference type="Gene3D" id="2.170.16.10">
    <property type="entry name" value="Hedgehog/Intein (Hint) domain"/>
    <property type="match status" value="1"/>
</dbReference>